<dbReference type="EMBL" id="AP014946">
    <property type="protein sequence ID" value="BAT61625.1"/>
    <property type="molecule type" value="Genomic_DNA"/>
</dbReference>
<evidence type="ECO:0000313" key="2">
    <source>
        <dbReference type="Proteomes" id="UP000236884"/>
    </source>
</evidence>
<evidence type="ECO:0000313" key="1">
    <source>
        <dbReference type="EMBL" id="BAT61625.1"/>
    </source>
</evidence>
<proteinExistence type="predicted"/>
<keyword evidence="2" id="KW-1185">Reference proteome</keyword>
<dbReference type="Proteomes" id="UP000236884">
    <property type="component" value="Chromosome"/>
</dbReference>
<gene>
    <name evidence="1" type="ORF">GJW-30_1_04184</name>
</gene>
<sequence length="58" mass="6872">MSVKFRNGDNRQATIQEYLAEADRCELLSGRAEEHDRQLWLDLAERWRVLARRLRDGG</sequence>
<dbReference type="AlphaFoldDB" id="A0A0S3Q0A0"/>
<dbReference type="KEGG" id="vgo:GJW-30_1_04184"/>
<protein>
    <submittedName>
        <fullName evidence="1">Uncharacterized protein</fullName>
    </submittedName>
</protein>
<organism evidence="1 2">
    <name type="scientific">Variibacter gotjawalensis</name>
    <dbReference type="NCBI Taxonomy" id="1333996"/>
    <lineage>
        <taxon>Bacteria</taxon>
        <taxon>Pseudomonadati</taxon>
        <taxon>Pseudomonadota</taxon>
        <taxon>Alphaproteobacteria</taxon>
        <taxon>Hyphomicrobiales</taxon>
        <taxon>Nitrobacteraceae</taxon>
        <taxon>Variibacter</taxon>
    </lineage>
</organism>
<reference evidence="1 2" key="1">
    <citation type="submission" date="2015-08" db="EMBL/GenBank/DDBJ databases">
        <title>Investigation of the bacterial diversity of lava forest soil.</title>
        <authorList>
            <person name="Lee J.S."/>
        </authorList>
    </citation>
    <scope>NUCLEOTIDE SEQUENCE [LARGE SCALE GENOMIC DNA]</scope>
    <source>
        <strain evidence="1 2">GJW-30</strain>
    </source>
</reference>
<accession>A0A0S3Q0A0</accession>
<name>A0A0S3Q0A0_9BRAD</name>